<dbReference type="EMBL" id="JABSTQ010011578">
    <property type="protein sequence ID" value="KAG0409906.1"/>
    <property type="molecule type" value="Genomic_DNA"/>
</dbReference>
<organism evidence="1 2">
    <name type="scientific">Ixodes persulcatus</name>
    <name type="common">Taiga tick</name>
    <dbReference type="NCBI Taxonomy" id="34615"/>
    <lineage>
        <taxon>Eukaryota</taxon>
        <taxon>Metazoa</taxon>
        <taxon>Ecdysozoa</taxon>
        <taxon>Arthropoda</taxon>
        <taxon>Chelicerata</taxon>
        <taxon>Arachnida</taxon>
        <taxon>Acari</taxon>
        <taxon>Parasitiformes</taxon>
        <taxon>Ixodida</taxon>
        <taxon>Ixodoidea</taxon>
        <taxon>Ixodidae</taxon>
        <taxon>Ixodinae</taxon>
        <taxon>Ixodes</taxon>
    </lineage>
</organism>
<accession>A0AC60NS14</accession>
<name>A0AC60NS14_IXOPE</name>
<protein>
    <submittedName>
        <fullName evidence="1">Uncharacterized protein</fullName>
    </submittedName>
</protein>
<keyword evidence="2" id="KW-1185">Reference proteome</keyword>
<reference evidence="1 2" key="1">
    <citation type="journal article" date="2020" name="Cell">
        <title>Large-Scale Comparative Analyses of Tick Genomes Elucidate Their Genetic Diversity and Vector Capacities.</title>
        <authorList>
            <consortium name="Tick Genome and Microbiome Consortium (TIGMIC)"/>
            <person name="Jia N."/>
            <person name="Wang J."/>
            <person name="Shi W."/>
            <person name="Du L."/>
            <person name="Sun Y."/>
            <person name="Zhan W."/>
            <person name="Jiang J.F."/>
            <person name="Wang Q."/>
            <person name="Zhang B."/>
            <person name="Ji P."/>
            <person name="Bell-Sakyi L."/>
            <person name="Cui X.M."/>
            <person name="Yuan T.T."/>
            <person name="Jiang B.G."/>
            <person name="Yang W.F."/>
            <person name="Lam T.T."/>
            <person name="Chang Q.C."/>
            <person name="Ding S.J."/>
            <person name="Wang X.J."/>
            <person name="Zhu J.G."/>
            <person name="Ruan X.D."/>
            <person name="Zhao L."/>
            <person name="Wei J.T."/>
            <person name="Ye R.Z."/>
            <person name="Que T.C."/>
            <person name="Du C.H."/>
            <person name="Zhou Y.H."/>
            <person name="Cheng J.X."/>
            <person name="Dai P.F."/>
            <person name="Guo W.B."/>
            <person name="Han X.H."/>
            <person name="Huang E.J."/>
            <person name="Li L.F."/>
            <person name="Wei W."/>
            <person name="Gao Y.C."/>
            <person name="Liu J.Z."/>
            <person name="Shao H.Z."/>
            <person name="Wang X."/>
            <person name="Wang C.C."/>
            <person name="Yang T.C."/>
            <person name="Huo Q.B."/>
            <person name="Li W."/>
            <person name="Chen H.Y."/>
            <person name="Chen S.E."/>
            <person name="Zhou L.G."/>
            <person name="Ni X.B."/>
            <person name="Tian J.H."/>
            <person name="Sheng Y."/>
            <person name="Liu T."/>
            <person name="Pan Y.S."/>
            <person name="Xia L.Y."/>
            <person name="Li J."/>
            <person name="Zhao F."/>
            <person name="Cao W.C."/>
        </authorList>
    </citation>
    <scope>NUCLEOTIDE SEQUENCE [LARGE SCALE GENOMIC DNA]</scope>
    <source>
        <strain evidence="1">Iper-2018</strain>
    </source>
</reference>
<comment type="caution">
    <text evidence="1">The sequence shown here is derived from an EMBL/GenBank/DDBJ whole genome shotgun (WGS) entry which is preliminary data.</text>
</comment>
<evidence type="ECO:0000313" key="2">
    <source>
        <dbReference type="Proteomes" id="UP000805193"/>
    </source>
</evidence>
<evidence type="ECO:0000313" key="1">
    <source>
        <dbReference type="EMBL" id="KAG0409906.1"/>
    </source>
</evidence>
<proteinExistence type="predicted"/>
<dbReference type="Proteomes" id="UP000805193">
    <property type="component" value="Unassembled WGS sequence"/>
</dbReference>
<sequence length="262" mass="28682">MVTLNTPDGQQRRHLDQMRQRDAEETLRTQLEASHAQQTDGPTEHDKLARQTTAEDSAGSSSNRTGHIRKECRVPRCESCRRFGHTKEECVRAYADVAHSVIEDDMAEHVMDQAETEEAAGEASVSLEPLSRDGATAGTSVHPPTTSFAAESPTVTAVAQPAVSEPARRLSSPEPSPKDDGSQAVSEAFVDKENKEDTAEDMEALNGSAKRTMEPPVTQEGGQPTSLRATVQERWRTAMAKRVRYHDKPEAPSASQTPRDPR</sequence>
<gene>
    <name evidence="1" type="ORF">HPB47_012978</name>
</gene>